<reference evidence="2" key="1">
    <citation type="journal article" date="2013" name="Genome Biol.">
        <title>Reference genomes and transcriptomes of Nicotiana sylvestris and Nicotiana tomentosiformis.</title>
        <authorList>
            <person name="Sierro N."/>
            <person name="Battey J.N."/>
            <person name="Ouadi S."/>
            <person name="Bovet L."/>
            <person name="Goepfert S."/>
            <person name="Bakaher N."/>
            <person name="Peitsch M.C."/>
            <person name="Ivanov N.V."/>
        </authorList>
    </citation>
    <scope>NUCLEOTIDE SEQUENCE [LARGE SCALE GENOMIC DNA]</scope>
</reference>
<evidence type="ECO:0000313" key="2">
    <source>
        <dbReference type="Proteomes" id="UP000189701"/>
    </source>
</evidence>
<dbReference type="AlphaFoldDB" id="A0A1U7WCY6"/>
<evidence type="ECO:0000256" key="1">
    <source>
        <dbReference type="SAM" id="Phobius"/>
    </source>
</evidence>
<dbReference type="RefSeq" id="XP_009772509.1">
    <property type="nucleotide sequence ID" value="XM_009774207.1"/>
</dbReference>
<reference evidence="3" key="2">
    <citation type="submission" date="2025-08" db="UniProtKB">
        <authorList>
            <consortium name="RefSeq"/>
        </authorList>
    </citation>
    <scope>IDENTIFICATION</scope>
    <source>
        <tissue evidence="3">Leaf</tissue>
    </source>
</reference>
<gene>
    <name evidence="3" type="primary">LOC104222885</name>
</gene>
<proteinExistence type="predicted"/>
<accession>A0A1U7WCY6</accession>
<feature type="transmembrane region" description="Helical" evidence="1">
    <location>
        <begin position="12"/>
        <end position="30"/>
    </location>
</feature>
<keyword evidence="1" id="KW-0812">Transmembrane</keyword>
<keyword evidence="1" id="KW-0472">Membrane</keyword>
<sequence>MGTRILFWGRLFKMLTVVNSSLIFVKIFIFDFRIVTETMHVNQEISNEITGGLGS</sequence>
<protein>
    <submittedName>
        <fullName evidence="3">Uncharacterized protein LOC104222885</fullName>
    </submittedName>
</protein>
<keyword evidence="1" id="KW-1133">Transmembrane helix</keyword>
<organism evidence="2 3">
    <name type="scientific">Nicotiana sylvestris</name>
    <name type="common">Wood tobacco</name>
    <name type="synonym">South American tobacco</name>
    <dbReference type="NCBI Taxonomy" id="4096"/>
    <lineage>
        <taxon>Eukaryota</taxon>
        <taxon>Viridiplantae</taxon>
        <taxon>Streptophyta</taxon>
        <taxon>Embryophyta</taxon>
        <taxon>Tracheophyta</taxon>
        <taxon>Spermatophyta</taxon>
        <taxon>Magnoliopsida</taxon>
        <taxon>eudicotyledons</taxon>
        <taxon>Gunneridae</taxon>
        <taxon>Pentapetalae</taxon>
        <taxon>asterids</taxon>
        <taxon>lamiids</taxon>
        <taxon>Solanales</taxon>
        <taxon>Solanaceae</taxon>
        <taxon>Nicotianoideae</taxon>
        <taxon>Nicotianeae</taxon>
        <taxon>Nicotiana</taxon>
    </lineage>
</organism>
<evidence type="ECO:0000313" key="3">
    <source>
        <dbReference type="RefSeq" id="XP_009772509.1"/>
    </source>
</evidence>
<dbReference type="Proteomes" id="UP000189701">
    <property type="component" value="Unplaced"/>
</dbReference>
<keyword evidence="2" id="KW-1185">Reference proteome</keyword>
<name>A0A1U7WCY6_NICSY</name>